<dbReference type="PROSITE" id="PS51419">
    <property type="entry name" value="RAB"/>
    <property type="match status" value="1"/>
</dbReference>
<name>E4WYQ1_OIKDI</name>
<comment type="similarity">
    <text evidence="1">Belongs to the small GTPase superfamily. Ras family.</text>
</comment>
<dbReference type="Proteomes" id="UP000001307">
    <property type="component" value="Unassembled WGS sequence"/>
</dbReference>
<keyword evidence="4" id="KW-0378">Hydrolase</keyword>
<protein>
    <recommendedName>
        <fullName evidence="2">small monomeric GTPase</fullName>
        <ecNumber evidence="2">3.6.5.2</ecNumber>
    </recommendedName>
</protein>
<evidence type="ECO:0000313" key="7">
    <source>
        <dbReference type="EMBL" id="CBY22815.1"/>
    </source>
</evidence>
<dbReference type="SUPFAM" id="SSF52540">
    <property type="entry name" value="P-loop containing nucleoside triphosphate hydrolases"/>
    <property type="match status" value="1"/>
</dbReference>
<dbReference type="EMBL" id="FN653019">
    <property type="protein sequence ID" value="CBY22815.1"/>
    <property type="molecule type" value="Genomic_DNA"/>
</dbReference>
<evidence type="ECO:0000256" key="4">
    <source>
        <dbReference type="ARBA" id="ARBA00022801"/>
    </source>
</evidence>
<evidence type="ECO:0000256" key="1">
    <source>
        <dbReference type="ARBA" id="ARBA00008344"/>
    </source>
</evidence>
<keyword evidence="3" id="KW-0547">Nucleotide-binding</keyword>
<comment type="catalytic activity">
    <reaction evidence="5">
        <text>GTP + H2O = GDP + phosphate + H(+)</text>
        <dbReference type="Rhea" id="RHEA:19669"/>
        <dbReference type="ChEBI" id="CHEBI:15377"/>
        <dbReference type="ChEBI" id="CHEBI:15378"/>
        <dbReference type="ChEBI" id="CHEBI:37565"/>
        <dbReference type="ChEBI" id="CHEBI:43474"/>
        <dbReference type="ChEBI" id="CHEBI:58189"/>
        <dbReference type="EC" id="3.6.5.2"/>
    </reaction>
</comment>
<dbReference type="EC" id="3.6.5.2" evidence="2"/>
<feature type="region of interest" description="Disordered" evidence="6">
    <location>
        <begin position="137"/>
        <end position="205"/>
    </location>
</feature>
<reference evidence="7" key="1">
    <citation type="journal article" date="2010" name="Science">
        <title>Plasticity of animal genome architecture unmasked by rapid evolution of a pelagic tunicate.</title>
        <authorList>
            <person name="Denoeud F."/>
            <person name="Henriet S."/>
            <person name="Mungpakdee S."/>
            <person name="Aury J.M."/>
            <person name="Da Silva C."/>
            <person name="Brinkmann H."/>
            <person name="Mikhaleva J."/>
            <person name="Olsen L.C."/>
            <person name="Jubin C."/>
            <person name="Canestro C."/>
            <person name="Bouquet J.M."/>
            <person name="Danks G."/>
            <person name="Poulain J."/>
            <person name="Campsteijn C."/>
            <person name="Adamski M."/>
            <person name="Cross I."/>
            <person name="Yadetie F."/>
            <person name="Muffato M."/>
            <person name="Louis A."/>
            <person name="Butcher S."/>
            <person name="Tsagkogeorga G."/>
            <person name="Konrad A."/>
            <person name="Singh S."/>
            <person name="Jensen M.F."/>
            <person name="Cong E.H."/>
            <person name="Eikeseth-Otteraa H."/>
            <person name="Noel B."/>
            <person name="Anthouard V."/>
            <person name="Porcel B.M."/>
            <person name="Kachouri-Lafond R."/>
            <person name="Nishino A."/>
            <person name="Ugolini M."/>
            <person name="Chourrout P."/>
            <person name="Nishida H."/>
            <person name="Aasland R."/>
            <person name="Huzurbazar S."/>
            <person name="Westhof E."/>
            <person name="Delsuc F."/>
            <person name="Lehrach H."/>
            <person name="Reinhardt R."/>
            <person name="Weissenbach J."/>
            <person name="Roy S.W."/>
            <person name="Artiguenave F."/>
            <person name="Postlethwait J.H."/>
            <person name="Manak J.R."/>
            <person name="Thompson E.M."/>
            <person name="Jaillon O."/>
            <person name="Du Pasquier L."/>
            <person name="Boudinot P."/>
            <person name="Liberles D.A."/>
            <person name="Volff J.N."/>
            <person name="Philippe H."/>
            <person name="Lenhard B."/>
            <person name="Roest Crollius H."/>
            <person name="Wincker P."/>
            <person name="Chourrout D."/>
        </authorList>
    </citation>
    <scope>NUCLEOTIDE SEQUENCE [LARGE SCALE GENOMIC DNA]</scope>
</reference>
<dbReference type="PANTHER" id="PTHR45704">
    <property type="entry name" value="RAS-LIKE FAMILY MEMBER 11"/>
    <property type="match status" value="1"/>
</dbReference>
<feature type="compositionally biased region" description="Basic and acidic residues" evidence="6">
    <location>
        <begin position="178"/>
        <end position="195"/>
    </location>
</feature>
<dbReference type="Gene3D" id="3.40.50.300">
    <property type="entry name" value="P-loop containing nucleotide triphosphate hydrolases"/>
    <property type="match status" value="1"/>
</dbReference>
<evidence type="ECO:0000256" key="2">
    <source>
        <dbReference type="ARBA" id="ARBA00011984"/>
    </source>
</evidence>
<evidence type="ECO:0000256" key="5">
    <source>
        <dbReference type="ARBA" id="ARBA00048098"/>
    </source>
</evidence>
<keyword evidence="8" id="KW-1185">Reference proteome</keyword>
<dbReference type="InterPro" id="IPR051065">
    <property type="entry name" value="Ras-related_GTPase"/>
</dbReference>
<organism evidence="7">
    <name type="scientific">Oikopleura dioica</name>
    <name type="common">Tunicate</name>
    <dbReference type="NCBI Taxonomy" id="34765"/>
    <lineage>
        <taxon>Eukaryota</taxon>
        <taxon>Metazoa</taxon>
        <taxon>Chordata</taxon>
        <taxon>Tunicata</taxon>
        <taxon>Appendicularia</taxon>
        <taxon>Copelata</taxon>
        <taxon>Oikopleuridae</taxon>
        <taxon>Oikopleura</taxon>
    </lineage>
</organism>
<dbReference type="Pfam" id="PF00071">
    <property type="entry name" value="Ras"/>
    <property type="match status" value="1"/>
</dbReference>
<dbReference type="OrthoDB" id="18798at2759"/>
<gene>
    <name evidence="7" type="ORF">GSOID_T00013589001</name>
</gene>
<dbReference type="InterPro" id="IPR027417">
    <property type="entry name" value="P-loop_NTPase"/>
</dbReference>
<sequence length="205" mass="24050">MEKSELYENKIRWGDAFMILFDINDPKSFDEVTRIRYLISHYHTPQRLEYLKHKVMDKIRNANEDREKQVKTDQWFNPPVILVGTHTDRRNKDSIPTKTAKEKAQELECGFTEISNKESSHDDIRQPFCNLYRSYRAQTHRPRNQKDTKLINVKESSDPRVKPHASPELNRRMTRGSGRVDRMFGSRLGRGDPHRGKSPSLGVVS</sequence>
<dbReference type="InParanoid" id="E4WYQ1"/>
<dbReference type="PROSITE" id="PS51421">
    <property type="entry name" value="RAS"/>
    <property type="match status" value="1"/>
</dbReference>
<dbReference type="GO" id="GO:0003925">
    <property type="term" value="F:G protein activity"/>
    <property type="evidence" value="ECO:0007669"/>
    <property type="project" value="UniProtKB-EC"/>
</dbReference>
<evidence type="ECO:0000313" key="8">
    <source>
        <dbReference type="Proteomes" id="UP000001307"/>
    </source>
</evidence>
<dbReference type="AlphaFoldDB" id="E4WYQ1"/>
<evidence type="ECO:0000256" key="3">
    <source>
        <dbReference type="ARBA" id="ARBA00022741"/>
    </source>
</evidence>
<dbReference type="GO" id="GO:0005525">
    <property type="term" value="F:GTP binding"/>
    <property type="evidence" value="ECO:0007669"/>
    <property type="project" value="InterPro"/>
</dbReference>
<proteinExistence type="inferred from homology"/>
<accession>E4WYQ1</accession>
<dbReference type="InterPro" id="IPR001806">
    <property type="entry name" value="Small_GTPase"/>
</dbReference>
<evidence type="ECO:0000256" key="6">
    <source>
        <dbReference type="SAM" id="MobiDB-lite"/>
    </source>
</evidence>